<reference evidence="11" key="1">
    <citation type="submission" date="2013-05" db="EMBL/GenBank/DDBJ databases">
        <authorList>
            <person name="Yim A.K.Y."/>
            <person name="Chan T.F."/>
            <person name="Ji K.M."/>
            <person name="Liu X.Y."/>
            <person name="Zhou J.W."/>
            <person name="Li R.Q."/>
            <person name="Yang K.Y."/>
            <person name="Li J."/>
            <person name="Li M."/>
            <person name="Law P.T.W."/>
            <person name="Wu Y.L."/>
            <person name="Cai Z.L."/>
            <person name="Qin H."/>
            <person name="Bao Y."/>
            <person name="Leung R.K.K."/>
            <person name="Ng P.K.S."/>
            <person name="Zou J."/>
            <person name="Zhong X.J."/>
            <person name="Ran P.X."/>
            <person name="Zhong N.S."/>
            <person name="Liu Z.G."/>
            <person name="Tsui S.K.W."/>
        </authorList>
    </citation>
    <scope>NUCLEOTIDE SEQUENCE</scope>
    <source>
        <strain evidence="11">Derf</strain>
        <tissue evidence="11">Whole organism</tissue>
    </source>
</reference>
<keyword evidence="8 9" id="KW-0539">Nucleus</keyword>
<dbReference type="PANTHER" id="PTHR12787">
    <property type="entry name" value="RIBOSOMAL RNA-PROCESSING PROTEIN 8"/>
    <property type="match status" value="1"/>
</dbReference>
<comment type="caution">
    <text evidence="11">The sequence shown here is derived from an EMBL/GenBank/DDBJ whole genome shotgun (WGS) entry which is preliminary data.</text>
</comment>
<evidence type="ECO:0000256" key="7">
    <source>
        <dbReference type="ARBA" id="ARBA00022691"/>
    </source>
</evidence>
<feature type="region of interest" description="Disordered" evidence="10">
    <location>
        <begin position="18"/>
        <end position="46"/>
    </location>
</feature>
<comment type="similarity">
    <text evidence="2 9">Belongs to the methyltransferase superfamily. RRP8 family.</text>
</comment>
<dbReference type="EC" id="2.1.1.-" evidence="9"/>
<evidence type="ECO:0000256" key="9">
    <source>
        <dbReference type="RuleBase" id="RU365074"/>
    </source>
</evidence>
<feature type="compositionally biased region" description="Low complexity" evidence="10">
    <location>
        <begin position="19"/>
        <end position="28"/>
    </location>
</feature>
<keyword evidence="7 9" id="KW-0949">S-adenosyl-L-methionine</keyword>
<comment type="function">
    <text evidence="9">Probable methyltransferase required to silence rDNA.</text>
</comment>
<dbReference type="PANTHER" id="PTHR12787:SF0">
    <property type="entry name" value="RIBOSOMAL RNA-PROCESSING PROTEIN 8"/>
    <property type="match status" value="1"/>
</dbReference>
<gene>
    <name evidence="11" type="primary">RRP8</name>
    <name evidence="11" type="ORF">DERF_008133</name>
</gene>
<name>A0A922I511_DERFA</name>
<evidence type="ECO:0000256" key="10">
    <source>
        <dbReference type="SAM" id="MobiDB-lite"/>
    </source>
</evidence>
<dbReference type="Gene3D" id="1.10.10.2150">
    <property type="entry name" value="Ribosomal RNA-processing protein 8, N-terminal domain"/>
    <property type="match status" value="1"/>
</dbReference>
<dbReference type="GO" id="GO:0005730">
    <property type="term" value="C:nucleolus"/>
    <property type="evidence" value="ECO:0007669"/>
    <property type="project" value="UniProtKB-SubCell"/>
</dbReference>
<comment type="subcellular location">
    <subcellularLocation>
        <location evidence="1 9">Nucleus</location>
        <location evidence="1 9">Nucleolus</location>
    </subcellularLocation>
</comment>
<dbReference type="Gene3D" id="3.40.50.150">
    <property type="entry name" value="Vaccinia Virus protein VP39"/>
    <property type="match status" value="1"/>
</dbReference>
<organism evidence="11 12">
    <name type="scientific">Dermatophagoides farinae</name>
    <name type="common">American house dust mite</name>
    <dbReference type="NCBI Taxonomy" id="6954"/>
    <lineage>
        <taxon>Eukaryota</taxon>
        <taxon>Metazoa</taxon>
        <taxon>Ecdysozoa</taxon>
        <taxon>Arthropoda</taxon>
        <taxon>Chelicerata</taxon>
        <taxon>Arachnida</taxon>
        <taxon>Acari</taxon>
        <taxon>Acariformes</taxon>
        <taxon>Sarcoptiformes</taxon>
        <taxon>Astigmata</taxon>
        <taxon>Psoroptidia</taxon>
        <taxon>Analgoidea</taxon>
        <taxon>Pyroglyphidae</taxon>
        <taxon>Dermatophagoidinae</taxon>
        <taxon>Dermatophagoides</taxon>
    </lineage>
</organism>
<proteinExistence type="inferred from homology"/>
<evidence type="ECO:0000313" key="12">
    <source>
        <dbReference type="Proteomes" id="UP000790347"/>
    </source>
</evidence>
<dbReference type="EMBL" id="ASGP02000003">
    <property type="protein sequence ID" value="KAH9517460.1"/>
    <property type="molecule type" value="Genomic_DNA"/>
</dbReference>
<dbReference type="InterPro" id="IPR029063">
    <property type="entry name" value="SAM-dependent_MTases_sf"/>
</dbReference>
<evidence type="ECO:0000256" key="2">
    <source>
        <dbReference type="ARBA" id="ARBA00006301"/>
    </source>
</evidence>
<reference evidence="11" key="2">
    <citation type="journal article" date="2022" name="Res Sq">
        <title>Comparative Genomics Reveals Insights into the Divergent Evolution of Astigmatic Mites and Household Pest Adaptations.</title>
        <authorList>
            <person name="Xiong Q."/>
            <person name="Wan A.T.-Y."/>
            <person name="Liu X.-Y."/>
            <person name="Fung C.S.-H."/>
            <person name="Xiao X."/>
            <person name="Malainual N."/>
            <person name="Hou J."/>
            <person name="Wang L."/>
            <person name="Wang M."/>
            <person name="Yang K."/>
            <person name="Cui Y."/>
            <person name="Leung E."/>
            <person name="Nong W."/>
            <person name="Shin S.-K."/>
            <person name="Au S."/>
            <person name="Jeong K.Y."/>
            <person name="Chew F.T."/>
            <person name="Hui J."/>
            <person name="Leung T.F."/>
            <person name="Tungtrongchitr A."/>
            <person name="Zhong N."/>
            <person name="Liu Z."/>
            <person name="Tsui S."/>
        </authorList>
    </citation>
    <scope>NUCLEOTIDE SEQUENCE</scope>
    <source>
        <strain evidence="11">Derf</strain>
        <tissue evidence="11">Whole organism</tissue>
    </source>
</reference>
<evidence type="ECO:0000256" key="5">
    <source>
        <dbReference type="ARBA" id="ARBA00022603"/>
    </source>
</evidence>
<sequence length="411" mass="48481">MATFQTGRDRRRLLSYLANNKSTKSLSTKNDDDDDDDSNKRKKRRQQCAQLVNKIDRKDNERKSKTHDHCKNRMKKFNRISVATTKNDNEQLELRKDVECFLRQHQNMEKINHSDCDEDFELAHSKKFKHDDDDDDDVEQFEQRSQILAQRAHQTLSASMFRYLNEFLYTHSSFEARKCFDSTKFQKYHQAYEHIMQQWPLKPIDYIIDQLKQRIRPTLMNRLVMADIGCGSKPRIAQAFPNCTVYSYDLYSGDDSSIISADMCRLPLDSDHCDYLIYSLSLMPQNLADVFRECNRILKSSNGYAVIVEVASRFADFGKNNNTNHTTSGKSLMENQKQKFAADFENFAKHLRQHYGFQLIEYYLLPPNDYFVYFILRKIETINLTGSRGPMMIQLKPCVYRHREPPKQKND</sequence>
<dbReference type="GO" id="GO:0008168">
    <property type="term" value="F:methyltransferase activity"/>
    <property type="evidence" value="ECO:0007669"/>
    <property type="project" value="UniProtKB-KW"/>
</dbReference>
<dbReference type="Proteomes" id="UP000790347">
    <property type="component" value="Unassembled WGS sequence"/>
</dbReference>
<dbReference type="GO" id="GO:0032259">
    <property type="term" value="P:methylation"/>
    <property type="evidence" value="ECO:0007669"/>
    <property type="project" value="UniProtKB-KW"/>
</dbReference>
<keyword evidence="12" id="KW-1185">Reference proteome</keyword>
<evidence type="ECO:0000256" key="4">
    <source>
        <dbReference type="ARBA" id="ARBA00022552"/>
    </source>
</evidence>
<evidence type="ECO:0000313" key="11">
    <source>
        <dbReference type="EMBL" id="KAH9517460.1"/>
    </source>
</evidence>
<evidence type="ECO:0000256" key="6">
    <source>
        <dbReference type="ARBA" id="ARBA00022679"/>
    </source>
</evidence>
<keyword evidence="6 9" id="KW-0808">Transferase</keyword>
<evidence type="ECO:0000256" key="3">
    <source>
        <dbReference type="ARBA" id="ARBA00020203"/>
    </source>
</evidence>
<dbReference type="Pfam" id="PF05148">
    <property type="entry name" value="Methyltransf_8"/>
    <property type="match status" value="1"/>
</dbReference>
<dbReference type="AlphaFoldDB" id="A0A922I511"/>
<evidence type="ECO:0000256" key="8">
    <source>
        <dbReference type="ARBA" id="ARBA00023242"/>
    </source>
</evidence>
<evidence type="ECO:0000256" key="1">
    <source>
        <dbReference type="ARBA" id="ARBA00004604"/>
    </source>
</evidence>
<dbReference type="InterPro" id="IPR007823">
    <property type="entry name" value="RRP8"/>
</dbReference>
<dbReference type="GO" id="GO:0006364">
    <property type="term" value="P:rRNA processing"/>
    <property type="evidence" value="ECO:0007669"/>
    <property type="project" value="UniProtKB-UniRule"/>
</dbReference>
<accession>A0A922I511</accession>
<dbReference type="InterPro" id="IPR042036">
    <property type="entry name" value="RRP8_N"/>
</dbReference>
<dbReference type="SUPFAM" id="SSF53335">
    <property type="entry name" value="S-adenosyl-L-methionine-dependent methyltransferases"/>
    <property type="match status" value="1"/>
</dbReference>
<protein>
    <recommendedName>
        <fullName evidence="3 9">Ribosomal RNA-processing protein 8</fullName>
        <ecNumber evidence="9">2.1.1.-</ecNumber>
    </recommendedName>
</protein>
<keyword evidence="4 9" id="KW-0698">rRNA processing</keyword>
<keyword evidence="5 9" id="KW-0489">Methyltransferase</keyword>